<dbReference type="Proteomes" id="UP000813444">
    <property type="component" value="Unassembled WGS sequence"/>
</dbReference>
<dbReference type="InterPro" id="IPR021858">
    <property type="entry name" value="Fun_TF"/>
</dbReference>
<sequence length="455" mass="50948">MDPHDSIASPSESSSQPADSQFQFISIVNPDESHDPDIRRRARSHAIKLSWRSRRRKHDEATTEDPRDGSAAPPRLANAFPSDTLLASRLQAFLGMFAAVQAAEPVFSVRDPVVFQRFDSVFRTGLEDTALKNAVMLTFALAAGGGKDLNQESLGYQSSAITSLRTKMTSVDVPALEMMPTIGAILLLAGVEARLGEREKVEIHMNGVKHLLDSCSARGIYLTDGIKRAVFWQDLNSSMLTGSTRLFSHTTMMEMRWARDLASYPDWFPLPSGFRQVSHLFSEEFTEIIKDVYALQHIRDSPPFTCEDTIAMLHVDNHQAWVMSRLQPLIFHEPAWAVTKSFHLAVYLACAVLCCKVWRKSPIPARISAELVQAIQSAADGDAWGQCPDLLTWMLCLGGAFASTESLRAEYVTLLRRSSQGMHGWQELVRVLQRFIWAESAYEQDVKSFYETYVA</sequence>
<dbReference type="OrthoDB" id="2130169at2759"/>
<evidence type="ECO:0000256" key="2">
    <source>
        <dbReference type="SAM" id="MobiDB-lite"/>
    </source>
</evidence>
<protein>
    <recommendedName>
        <fullName evidence="5">Transcription factor domain-containing protein</fullName>
    </recommendedName>
</protein>
<feature type="compositionally biased region" description="Low complexity" evidence="2">
    <location>
        <begin position="1"/>
        <end position="21"/>
    </location>
</feature>
<keyword evidence="4" id="KW-1185">Reference proteome</keyword>
<keyword evidence="1" id="KW-0539">Nucleus</keyword>
<evidence type="ECO:0000256" key="1">
    <source>
        <dbReference type="ARBA" id="ARBA00023242"/>
    </source>
</evidence>
<dbReference type="AlphaFoldDB" id="A0A8K0WIL7"/>
<proteinExistence type="predicted"/>
<gene>
    <name evidence="3" type="ORF">B0I35DRAFT_446895</name>
</gene>
<dbReference type="EMBL" id="JAGPNK010000036">
    <property type="protein sequence ID" value="KAH7303282.1"/>
    <property type="molecule type" value="Genomic_DNA"/>
</dbReference>
<dbReference type="Pfam" id="PF11951">
    <property type="entry name" value="Fungal_trans_2"/>
    <property type="match status" value="1"/>
</dbReference>
<dbReference type="PANTHER" id="PTHR37540:SF5">
    <property type="entry name" value="TRANSCRIPTION FACTOR DOMAIN-CONTAINING PROTEIN"/>
    <property type="match status" value="1"/>
</dbReference>
<evidence type="ECO:0000313" key="3">
    <source>
        <dbReference type="EMBL" id="KAH7303282.1"/>
    </source>
</evidence>
<name>A0A8K0WIL7_9HYPO</name>
<feature type="region of interest" description="Disordered" evidence="2">
    <location>
        <begin position="1"/>
        <end position="22"/>
    </location>
</feature>
<feature type="compositionally biased region" description="Basic and acidic residues" evidence="2">
    <location>
        <begin position="58"/>
        <end position="68"/>
    </location>
</feature>
<evidence type="ECO:0008006" key="5">
    <source>
        <dbReference type="Google" id="ProtNLM"/>
    </source>
</evidence>
<organism evidence="3 4">
    <name type="scientific">Stachybotrys elegans</name>
    <dbReference type="NCBI Taxonomy" id="80388"/>
    <lineage>
        <taxon>Eukaryota</taxon>
        <taxon>Fungi</taxon>
        <taxon>Dikarya</taxon>
        <taxon>Ascomycota</taxon>
        <taxon>Pezizomycotina</taxon>
        <taxon>Sordariomycetes</taxon>
        <taxon>Hypocreomycetidae</taxon>
        <taxon>Hypocreales</taxon>
        <taxon>Stachybotryaceae</taxon>
        <taxon>Stachybotrys</taxon>
    </lineage>
</organism>
<accession>A0A8K0WIL7</accession>
<comment type="caution">
    <text evidence="3">The sequence shown here is derived from an EMBL/GenBank/DDBJ whole genome shotgun (WGS) entry which is preliminary data.</text>
</comment>
<reference evidence="3" key="1">
    <citation type="journal article" date="2021" name="Nat. Commun.">
        <title>Genetic determinants of endophytism in the Arabidopsis root mycobiome.</title>
        <authorList>
            <person name="Mesny F."/>
            <person name="Miyauchi S."/>
            <person name="Thiergart T."/>
            <person name="Pickel B."/>
            <person name="Atanasova L."/>
            <person name="Karlsson M."/>
            <person name="Huettel B."/>
            <person name="Barry K.W."/>
            <person name="Haridas S."/>
            <person name="Chen C."/>
            <person name="Bauer D."/>
            <person name="Andreopoulos W."/>
            <person name="Pangilinan J."/>
            <person name="LaButti K."/>
            <person name="Riley R."/>
            <person name="Lipzen A."/>
            <person name="Clum A."/>
            <person name="Drula E."/>
            <person name="Henrissat B."/>
            <person name="Kohler A."/>
            <person name="Grigoriev I.V."/>
            <person name="Martin F.M."/>
            <person name="Hacquard S."/>
        </authorList>
    </citation>
    <scope>NUCLEOTIDE SEQUENCE</scope>
    <source>
        <strain evidence="3">MPI-CAGE-CH-0235</strain>
    </source>
</reference>
<feature type="region of interest" description="Disordered" evidence="2">
    <location>
        <begin position="49"/>
        <end position="76"/>
    </location>
</feature>
<dbReference type="PANTHER" id="PTHR37540">
    <property type="entry name" value="TRANSCRIPTION FACTOR (ACR-2), PUTATIVE-RELATED-RELATED"/>
    <property type="match status" value="1"/>
</dbReference>
<evidence type="ECO:0000313" key="4">
    <source>
        <dbReference type="Proteomes" id="UP000813444"/>
    </source>
</evidence>